<feature type="signal peptide" evidence="1">
    <location>
        <begin position="1"/>
        <end position="27"/>
    </location>
</feature>
<dbReference type="AlphaFoldDB" id="A0A8T0CXG3"/>
<comment type="caution">
    <text evidence="2">The sequence shown here is derived from an EMBL/GenBank/DDBJ whole genome shotgun (WGS) entry which is preliminary data.</text>
</comment>
<evidence type="ECO:0000313" key="2">
    <source>
        <dbReference type="EMBL" id="KAF7850735.1"/>
    </source>
</evidence>
<organism evidence="2 3">
    <name type="scientific">Corymbia citriodora subsp. variegata</name>
    <dbReference type="NCBI Taxonomy" id="360336"/>
    <lineage>
        <taxon>Eukaryota</taxon>
        <taxon>Viridiplantae</taxon>
        <taxon>Streptophyta</taxon>
        <taxon>Embryophyta</taxon>
        <taxon>Tracheophyta</taxon>
        <taxon>Spermatophyta</taxon>
        <taxon>Magnoliopsida</taxon>
        <taxon>eudicotyledons</taxon>
        <taxon>Gunneridae</taxon>
        <taxon>Pentapetalae</taxon>
        <taxon>rosids</taxon>
        <taxon>malvids</taxon>
        <taxon>Myrtales</taxon>
        <taxon>Myrtaceae</taxon>
        <taxon>Myrtoideae</taxon>
        <taxon>Eucalypteae</taxon>
        <taxon>Corymbia</taxon>
    </lineage>
</organism>
<evidence type="ECO:0000256" key="1">
    <source>
        <dbReference type="SAM" id="SignalP"/>
    </source>
</evidence>
<reference evidence="2" key="1">
    <citation type="submission" date="2020-05" db="EMBL/GenBank/DDBJ databases">
        <title>WGS assembly of Corymbia citriodora subspecies variegata.</title>
        <authorList>
            <person name="Barry K."/>
            <person name="Hundley H."/>
            <person name="Shu S."/>
            <person name="Jenkins J."/>
            <person name="Grimwood J."/>
            <person name="Baten A."/>
        </authorList>
    </citation>
    <scope>NUCLEOTIDE SEQUENCE</scope>
    <source>
        <strain evidence="2">CV2-018</strain>
    </source>
</reference>
<evidence type="ECO:0000313" key="3">
    <source>
        <dbReference type="Proteomes" id="UP000806378"/>
    </source>
</evidence>
<feature type="chain" id="PRO_5035810176" evidence="1">
    <location>
        <begin position="28"/>
        <end position="100"/>
    </location>
</feature>
<sequence length="100" mass="11283">MDKLFSKRTVLLVLLVLALGWEMRVEARNVIHKCKTVKDCGDPARCKCPAEIKICVCHHPLGVCNGNRPTREPPKPDRTGRFWVVPIADGPVPGSHFWNR</sequence>
<gene>
    <name evidence="2" type="ORF">BT93_L5084</name>
</gene>
<dbReference type="Gramene" id="rna-gnl|WGS:JABURB|Cocit.L5084.1">
    <property type="protein sequence ID" value="cds-KAF7850735.1"/>
    <property type="gene ID" value="gene-BT93_L5084"/>
</dbReference>
<proteinExistence type="predicted"/>
<protein>
    <submittedName>
        <fullName evidence="2">Uncharacterized protein</fullName>
    </submittedName>
</protein>
<keyword evidence="3" id="KW-1185">Reference proteome</keyword>
<accession>A0A8T0CXG3</accession>
<keyword evidence="1" id="KW-0732">Signal</keyword>
<dbReference type="EMBL" id="MU089586">
    <property type="protein sequence ID" value="KAF7850735.1"/>
    <property type="molecule type" value="Genomic_DNA"/>
</dbReference>
<name>A0A8T0CXG3_CORYI</name>
<dbReference type="Proteomes" id="UP000806378">
    <property type="component" value="Unassembled WGS sequence"/>
</dbReference>